<evidence type="ECO:0000256" key="7">
    <source>
        <dbReference type="SAM" id="Phobius"/>
    </source>
</evidence>
<comment type="caution">
    <text evidence="9">The sequence shown here is derived from an EMBL/GenBank/DDBJ whole genome shotgun (WGS) entry which is preliminary data.</text>
</comment>
<sequence>MLLLLLDLLGIAVFAVSGGLVAVRQRLDIVGVLVLATVTGLGGGWIRDVLIGETPPAALADWRYLLVPVGAGLLTFFFHPALARMDPLVNVFDAFGLGLFCVAGALKAAEHGLSPLPAAILGMVTGIGGGVIRDVLAGQVPVVLTSGELYAIPALAGSAVAAVGFHLDAPTAAVAVPAAALTTGWRLIAIRRGWRAPIPGS</sequence>
<evidence type="ECO:0000256" key="3">
    <source>
        <dbReference type="ARBA" id="ARBA00022475"/>
    </source>
</evidence>
<comment type="subcellular location">
    <subcellularLocation>
        <location evidence="1">Cell membrane</location>
        <topology evidence="1">Multi-pass membrane protein</topology>
    </subcellularLocation>
</comment>
<reference evidence="9 10" key="2">
    <citation type="submission" date="2019-09" db="EMBL/GenBank/DDBJ databases">
        <authorList>
            <person name="Jin C."/>
        </authorList>
    </citation>
    <scope>NUCLEOTIDE SEQUENCE [LARGE SCALE GENOMIC DNA]</scope>
    <source>
        <strain evidence="9 10">BN140041</strain>
    </source>
</reference>
<feature type="transmembrane region" description="Helical" evidence="7">
    <location>
        <begin position="62"/>
        <end position="82"/>
    </location>
</feature>
<dbReference type="Pfam" id="PF03458">
    <property type="entry name" value="Gly_transporter"/>
    <property type="match status" value="2"/>
</dbReference>
<evidence type="ECO:0000313" key="9">
    <source>
        <dbReference type="EMBL" id="KAA1427694.1"/>
    </source>
</evidence>
<evidence type="ECO:0000256" key="5">
    <source>
        <dbReference type="ARBA" id="ARBA00022989"/>
    </source>
</evidence>
<dbReference type="EMBL" id="VUJW01000003">
    <property type="protein sequence ID" value="KAA1427694.1"/>
    <property type="molecule type" value="Genomic_DNA"/>
</dbReference>
<feature type="domain" description="Glycine transporter" evidence="8">
    <location>
        <begin position="5"/>
        <end position="79"/>
    </location>
</feature>
<evidence type="ECO:0000256" key="1">
    <source>
        <dbReference type="ARBA" id="ARBA00004651"/>
    </source>
</evidence>
<dbReference type="AlphaFoldDB" id="A0A5B1M4Q2"/>
<evidence type="ECO:0000256" key="2">
    <source>
        <dbReference type="ARBA" id="ARBA00008193"/>
    </source>
</evidence>
<dbReference type="RefSeq" id="WP_149750059.1">
    <property type="nucleotide sequence ID" value="NZ_VUJW01000003.1"/>
</dbReference>
<accession>A0A5B1M4Q2</accession>
<proteinExistence type="inferred from homology"/>
<keyword evidence="3" id="KW-1003">Cell membrane</keyword>
<reference evidence="9 10" key="1">
    <citation type="submission" date="2019-09" db="EMBL/GenBank/DDBJ databases">
        <title>Nocardioides panacisoli sp. nov., isolated from the soil of a ginseng field.</title>
        <authorList>
            <person name="Cho C."/>
        </authorList>
    </citation>
    <scope>NUCLEOTIDE SEQUENCE [LARGE SCALE GENOMIC DNA]</scope>
    <source>
        <strain evidence="9 10">BN140041</strain>
    </source>
</reference>
<feature type="transmembrane region" description="Helical" evidence="7">
    <location>
        <begin position="88"/>
        <end position="106"/>
    </location>
</feature>
<keyword evidence="4 7" id="KW-0812">Transmembrane</keyword>
<keyword evidence="10" id="KW-1185">Reference proteome</keyword>
<organism evidence="9 10">
    <name type="scientific">Nocardioides antri</name>
    <dbReference type="NCBI Taxonomy" id="2607659"/>
    <lineage>
        <taxon>Bacteria</taxon>
        <taxon>Bacillati</taxon>
        <taxon>Actinomycetota</taxon>
        <taxon>Actinomycetes</taxon>
        <taxon>Propionibacteriales</taxon>
        <taxon>Nocardioidaceae</taxon>
        <taxon>Nocardioides</taxon>
    </lineage>
</organism>
<dbReference type="Proteomes" id="UP000324351">
    <property type="component" value="Unassembled WGS sequence"/>
</dbReference>
<evidence type="ECO:0000259" key="8">
    <source>
        <dbReference type="Pfam" id="PF03458"/>
    </source>
</evidence>
<evidence type="ECO:0000313" key="10">
    <source>
        <dbReference type="Proteomes" id="UP000324351"/>
    </source>
</evidence>
<feature type="domain" description="Glycine transporter" evidence="8">
    <location>
        <begin position="91"/>
        <end position="163"/>
    </location>
</feature>
<dbReference type="PANTHER" id="PTHR30506">
    <property type="entry name" value="INNER MEMBRANE PROTEIN"/>
    <property type="match status" value="1"/>
</dbReference>
<comment type="similarity">
    <text evidence="2">Belongs to the UPF0126 family.</text>
</comment>
<evidence type="ECO:0000256" key="4">
    <source>
        <dbReference type="ARBA" id="ARBA00022692"/>
    </source>
</evidence>
<keyword evidence="5 7" id="KW-1133">Transmembrane helix</keyword>
<evidence type="ECO:0000256" key="6">
    <source>
        <dbReference type="ARBA" id="ARBA00023136"/>
    </source>
</evidence>
<feature type="transmembrane region" description="Helical" evidence="7">
    <location>
        <begin position="29"/>
        <end position="50"/>
    </location>
</feature>
<dbReference type="InterPro" id="IPR005115">
    <property type="entry name" value="Gly_transporter"/>
</dbReference>
<dbReference type="PANTHER" id="PTHR30506:SF3">
    <property type="entry name" value="UPF0126 INNER MEMBRANE PROTEIN YADS-RELATED"/>
    <property type="match status" value="1"/>
</dbReference>
<gene>
    <name evidence="9" type="ORF">F0U47_09660</name>
</gene>
<name>A0A5B1M4Q2_9ACTN</name>
<keyword evidence="6 7" id="KW-0472">Membrane</keyword>
<protein>
    <submittedName>
        <fullName evidence="9">Trimeric intracellular cation channel family protein</fullName>
    </submittedName>
</protein>
<dbReference type="GO" id="GO:0005886">
    <property type="term" value="C:plasma membrane"/>
    <property type="evidence" value="ECO:0007669"/>
    <property type="project" value="UniProtKB-SubCell"/>
</dbReference>